<organism evidence="1 2">
    <name type="scientific">Microcoleus anatoxicus PTRS2</name>
    <dbReference type="NCBI Taxonomy" id="2705321"/>
    <lineage>
        <taxon>Bacteria</taxon>
        <taxon>Bacillati</taxon>
        <taxon>Cyanobacteriota</taxon>
        <taxon>Cyanophyceae</taxon>
        <taxon>Oscillatoriophycideae</taxon>
        <taxon>Oscillatoriales</taxon>
        <taxon>Microcoleaceae</taxon>
        <taxon>Microcoleus</taxon>
        <taxon>Microcoleus anatoxicus</taxon>
    </lineage>
</organism>
<accession>A0ABU8YUI7</accession>
<gene>
    <name evidence="1" type="ORF">WMG39_25360</name>
</gene>
<sequence>MTSQPRIPDPETAKRLLANLRRSRLAMEAATLELEDITMQLENDSRQRCLVRLRQAINDAEAASFSVNV</sequence>
<name>A0ABU8YUI7_9CYAN</name>
<proteinExistence type="predicted"/>
<protein>
    <submittedName>
        <fullName evidence="1">Uncharacterized protein</fullName>
    </submittedName>
</protein>
<reference evidence="1 2" key="1">
    <citation type="journal article" date="2020" name="Harmful Algae">
        <title>Molecular and morphological characterization of a novel dihydroanatoxin-a producing Microcoleus species (cyanobacteria) from the Russian River, California, USA.</title>
        <authorList>
            <person name="Conklin K.Y."/>
            <person name="Stancheva R."/>
            <person name="Otten T.G."/>
            <person name="Fadness R."/>
            <person name="Boyer G.L."/>
            <person name="Read B."/>
            <person name="Zhang X."/>
            <person name="Sheath R.G."/>
        </authorList>
    </citation>
    <scope>NUCLEOTIDE SEQUENCE [LARGE SCALE GENOMIC DNA]</scope>
    <source>
        <strain evidence="1 2">PTRS2</strain>
    </source>
</reference>
<evidence type="ECO:0000313" key="2">
    <source>
        <dbReference type="Proteomes" id="UP001384579"/>
    </source>
</evidence>
<keyword evidence="2" id="KW-1185">Reference proteome</keyword>
<dbReference type="RefSeq" id="WP_340526103.1">
    <property type="nucleotide sequence ID" value="NZ_JBBLXS010000525.1"/>
</dbReference>
<dbReference type="Proteomes" id="UP001384579">
    <property type="component" value="Unassembled WGS sequence"/>
</dbReference>
<dbReference type="EMBL" id="JBBLXS010000525">
    <property type="protein sequence ID" value="MEK0188142.1"/>
    <property type="molecule type" value="Genomic_DNA"/>
</dbReference>
<evidence type="ECO:0000313" key="1">
    <source>
        <dbReference type="EMBL" id="MEK0188142.1"/>
    </source>
</evidence>
<comment type="caution">
    <text evidence="1">The sequence shown here is derived from an EMBL/GenBank/DDBJ whole genome shotgun (WGS) entry which is preliminary data.</text>
</comment>